<dbReference type="NCBIfam" id="TIGR00763">
    <property type="entry name" value="lon"/>
    <property type="match status" value="1"/>
</dbReference>
<dbReference type="Proteomes" id="UP000016860">
    <property type="component" value="Unassembled WGS sequence"/>
</dbReference>
<keyword evidence="6 9" id="KW-0720">Serine protease</keyword>
<dbReference type="GO" id="GO:0043565">
    <property type="term" value="F:sequence-specific DNA binding"/>
    <property type="evidence" value="ECO:0007669"/>
    <property type="project" value="UniProtKB-UniRule"/>
</dbReference>
<evidence type="ECO:0000256" key="6">
    <source>
        <dbReference type="ARBA" id="ARBA00022825"/>
    </source>
</evidence>
<evidence type="ECO:0000256" key="9">
    <source>
        <dbReference type="HAMAP-Rule" id="MF_01973"/>
    </source>
</evidence>
<dbReference type="Pfam" id="PF05362">
    <property type="entry name" value="Lon_C"/>
    <property type="match status" value="1"/>
</dbReference>
<dbReference type="InterPro" id="IPR003111">
    <property type="entry name" value="Lon_prtase_N"/>
</dbReference>
<evidence type="ECO:0000256" key="7">
    <source>
        <dbReference type="ARBA" id="ARBA00022840"/>
    </source>
</evidence>
<evidence type="ECO:0000256" key="3">
    <source>
        <dbReference type="ARBA" id="ARBA00022670"/>
    </source>
</evidence>
<comment type="induction">
    <text evidence="9">By heat shock.</text>
</comment>
<dbReference type="InterPro" id="IPR027417">
    <property type="entry name" value="P-loop_NTPase"/>
</dbReference>
<dbReference type="InterPro" id="IPR046336">
    <property type="entry name" value="Lon_prtase_N_sf"/>
</dbReference>
<evidence type="ECO:0000259" key="17">
    <source>
        <dbReference type="PROSITE" id="PS51787"/>
    </source>
</evidence>
<dbReference type="SMART" id="SM00382">
    <property type="entry name" value="AAA"/>
    <property type="match status" value="1"/>
</dbReference>
<dbReference type="GO" id="GO:0004252">
    <property type="term" value="F:serine-type endopeptidase activity"/>
    <property type="evidence" value="ECO:0007669"/>
    <property type="project" value="UniProtKB-UniRule"/>
</dbReference>
<dbReference type="Pfam" id="PF00004">
    <property type="entry name" value="AAA"/>
    <property type="match status" value="1"/>
</dbReference>
<dbReference type="GO" id="GO:0006515">
    <property type="term" value="P:protein quality control for misfolded or incompletely synthesized proteins"/>
    <property type="evidence" value="ECO:0007669"/>
    <property type="project" value="UniProtKB-UniRule"/>
</dbReference>
<keyword evidence="15" id="KW-0175">Coiled coil</keyword>
<dbReference type="SUPFAM" id="SSF88697">
    <property type="entry name" value="PUA domain-like"/>
    <property type="match status" value="1"/>
</dbReference>
<evidence type="ECO:0000256" key="14">
    <source>
        <dbReference type="RuleBase" id="RU000591"/>
    </source>
</evidence>
<feature type="domain" description="Lon proteolytic" evidence="16">
    <location>
        <begin position="629"/>
        <end position="810"/>
    </location>
</feature>
<dbReference type="SUPFAM" id="SSF54211">
    <property type="entry name" value="Ribosomal protein S5 domain 2-like"/>
    <property type="match status" value="1"/>
</dbReference>
<keyword evidence="3 9" id="KW-0645">Protease</keyword>
<evidence type="ECO:0000256" key="10">
    <source>
        <dbReference type="PIRNR" id="PIRNR001174"/>
    </source>
</evidence>
<dbReference type="Pfam" id="PF02190">
    <property type="entry name" value="LON_substr_bdg"/>
    <property type="match status" value="1"/>
</dbReference>
<dbReference type="Gene3D" id="3.30.230.10">
    <property type="match status" value="1"/>
</dbReference>
<feature type="binding site" evidence="9 12">
    <location>
        <begin position="393"/>
        <end position="400"/>
    </location>
    <ligand>
        <name>ATP</name>
        <dbReference type="ChEBI" id="CHEBI:30616"/>
    </ligand>
</feature>
<dbReference type="Gene3D" id="1.20.5.5270">
    <property type="match status" value="1"/>
</dbReference>
<accession>U4QWJ0</accession>
<dbReference type="MEROPS" id="S16.001"/>
<dbReference type="Gene3D" id="1.20.58.1480">
    <property type="match status" value="1"/>
</dbReference>
<dbReference type="InterPro" id="IPR020568">
    <property type="entry name" value="Ribosomal_Su5_D2-typ_SF"/>
</dbReference>
<dbReference type="GO" id="GO:0004176">
    <property type="term" value="F:ATP-dependent peptidase activity"/>
    <property type="evidence" value="ECO:0007669"/>
    <property type="project" value="UniProtKB-UniRule"/>
</dbReference>
<evidence type="ECO:0000256" key="15">
    <source>
        <dbReference type="SAM" id="Coils"/>
    </source>
</evidence>
<dbReference type="Pfam" id="PF22667">
    <property type="entry name" value="Lon_lid"/>
    <property type="match status" value="1"/>
</dbReference>
<dbReference type="PRINTS" id="PR00830">
    <property type="entry name" value="ENDOLAPTASE"/>
</dbReference>
<dbReference type="GO" id="GO:0005524">
    <property type="term" value="F:ATP binding"/>
    <property type="evidence" value="ECO:0007669"/>
    <property type="project" value="UniProtKB-UniRule"/>
</dbReference>
<dbReference type="STRING" id="1330534.L323_19280"/>
<dbReference type="InterPro" id="IPR003959">
    <property type="entry name" value="ATPase_AAA_core"/>
</dbReference>
<keyword evidence="5 9" id="KW-0378">Hydrolase</keyword>
<dbReference type="GO" id="GO:0034605">
    <property type="term" value="P:cellular response to heat"/>
    <property type="evidence" value="ECO:0007669"/>
    <property type="project" value="UniProtKB-UniRule"/>
</dbReference>
<dbReference type="InterPro" id="IPR027543">
    <property type="entry name" value="Lon_bac"/>
</dbReference>
<feature type="domain" description="Lon N-terminal" evidence="17">
    <location>
        <begin position="46"/>
        <end position="241"/>
    </location>
</feature>
<evidence type="ECO:0000259" key="16">
    <source>
        <dbReference type="PROSITE" id="PS51786"/>
    </source>
</evidence>
<dbReference type="EC" id="3.4.21.53" evidence="9 10"/>
<sequence length="813" mass="91471">MSEKGIYQLNWKVNKVIIINANWYILWKNERIDMADKSEKKQKKQLPLLPLRGLTVFPFMTLYFDVGRDKSIKALEEAMINDQLIFLVAQKDASADSPGADDIYSIGTVSKVKQLLKLQGDTIRVLVEGIHRAEIKKIVQNDPFFIAEVVETTIEEEDFVENEVEALKRRLVSAFEDYVKLSGKVSPDTALSVVEISNISQVSDIIANNIPLKVEQKQAILSEFHPLRRVEKLLEILYQETEILEIEKDINSKVRKQIDKLQKEYYLREQMKAIQTELGDREGIAGEVEEYKEKLKSAGLPEEVEKKVQKELDRLLKMPQGSAEGGVIRTYLDWIFDLPWNKSTQEHIDLKSAEEILEKDHYGLTKVKERIIEYLAVQKLKNSLKGPILCLVGPPGVGKTSIAKSIAKALNRNYVRISLGGVKDESEIRGHRRTYVGSMPGRIISALKQAGSNNPLILLDEIDKMSSDFRGDPASAMLEVLDSEQNFAFRDHYMELPFNLSNSLFLTTANTLDTIPRPLLDRMEIINLSSYTEEDKANIAMKYLLPKQIKLHGLSSKNIRIDEGTVRDIINYYTREAGVRNLEREIGSVCRKVAKVLVSENKKSVTVNRNNLEKFLGVKRFRFDYAGEKDEIGIATGLAWTPVGGDTLSIEVNLMQGNGKLELTGHLGDVMKESAKAAMSFIRSRCTDLKIDEKFYEKNDIHIHVPEGAIPKDGPSAGITLATAMVSALSGLPVNRKVAMTGEITLRGRVLPIGGLKEKVLAAHRAGIETIILPVDNKKDIEEIPENVRQALNFICAPDMNTVLENALVHKKE</sequence>
<dbReference type="PIRSF" id="PIRSF001174">
    <property type="entry name" value="Lon_proteas"/>
    <property type="match status" value="1"/>
</dbReference>
<dbReference type="PROSITE" id="PS51786">
    <property type="entry name" value="LON_PROTEOLYTIC"/>
    <property type="match status" value="1"/>
</dbReference>
<dbReference type="InterPro" id="IPR004815">
    <property type="entry name" value="Lon_bac/euk-typ"/>
</dbReference>
<dbReference type="InterPro" id="IPR027065">
    <property type="entry name" value="Lon_Prtase"/>
</dbReference>
<organism evidence="18 19">
    <name type="scientific">Ruminiclostridium papyrosolvens C7</name>
    <dbReference type="NCBI Taxonomy" id="1330534"/>
    <lineage>
        <taxon>Bacteria</taxon>
        <taxon>Bacillati</taxon>
        <taxon>Bacillota</taxon>
        <taxon>Clostridia</taxon>
        <taxon>Eubacteriales</taxon>
        <taxon>Oscillospiraceae</taxon>
        <taxon>Ruminiclostridium</taxon>
    </lineage>
</organism>
<feature type="active site" evidence="9 11">
    <location>
        <position position="716"/>
    </location>
</feature>
<dbReference type="InterPro" id="IPR054594">
    <property type="entry name" value="Lon_lid"/>
</dbReference>
<evidence type="ECO:0000256" key="1">
    <source>
        <dbReference type="ARBA" id="ARBA00004496"/>
    </source>
</evidence>
<comment type="catalytic activity">
    <reaction evidence="9 10 13">
        <text>Hydrolysis of proteins in presence of ATP.</text>
        <dbReference type="EC" id="3.4.21.53"/>
    </reaction>
</comment>
<dbReference type="InterPro" id="IPR008268">
    <property type="entry name" value="Peptidase_S16_AS"/>
</dbReference>
<evidence type="ECO:0000256" key="12">
    <source>
        <dbReference type="PIRSR" id="PIRSR001174-2"/>
    </source>
</evidence>
<protein>
    <recommendedName>
        <fullName evidence="9 10">Lon protease</fullName>
        <ecNumber evidence="9 10">3.4.21.53</ecNumber>
    </recommendedName>
    <alternativeName>
        <fullName evidence="9">ATP-dependent protease La</fullName>
    </alternativeName>
</protein>
<keyword evidence="7 9" id="KW-0067">ATP-binding</keyword>
<evidence type="ECO:0000313" key="18">
    <source>
        <dbReference type="EMBL" id="EPR07608.1"/>
    </source>
</evidence>
<comment type="subcellular location">
    <subcellularLocation>
        <location evidence="1 9 10">Cytoplasm</location>
    </subcellularLocation>
</comment>
<keyword evidence="4 9" id="KW-0547">Nucleotide-binding</keyword>
<dbReference type="NCBIfam" id="NF008053">
    <property type="entry name" value="PRK10787.1"/>
    <property type="match status" value="1"/>
</dbReference>
<feature type="active site" evidence="9 11">
    <location>
        <position position="759"/>
    </location>
</feature>
<evidence type="ECO:0000256" key="5">
    <source>
        <dbReference type="ARBA" id="ARBA00022801"/>
    </source>
</evidence>
<dbReference type="Gene3D" id="2.30.130.40">
    <property type="entry name" value="LON domain-like"/>
    <property type="match status" value="1"/>
</dbReference>
<proteinExistence type="evidence at transcript level"/>
<keyword evidence="2 9" id="KW-0963">Cytoplasm</keyword>
<reference evidence="18 19" key="1">
    <citation type="journal article" date="2013" name="Genome Announc.">
        <title>Draft Genome Sequence of the Cellulolytic Bacterium Clostridium papyrosolvens C7 (ATCC 700395).</title>
        <authorList>
            <person name="Zepeda V."/>
            <person name="Dassa B."/>
            <person name="Borovok I."/>
            <person name="Lamed R."/>
            <person name="Bayer E.A."/>
            <person name="Cate J.H."/>
        </authorList>
    </citation>
    <scope>NUCLEOTIDE SEQUENCE [LARGE SCALE GENOMIC DNA]</scope>
    <source>
        <strain evidence="18 19">C7</strain>
    </source>
</reference>
<dbReference type="InterPro" id="IPR015947">
    <property type="entry name" value="PUA-like_sf"/>
</dbReference>
<dbReference type="InterPro" id="IPR008269">
    <property type="entry name" value="Lon_proteolytic"/>
</dbReference>
<dbReference type="PROSITE" id="PS51787">
    <property type="entry name" value="LON_N"/>
    <property type="match status" value="1"/>
</dbReference>
<comment type="similarity">
    <text evidence="9 10 13 14">Belongs to the peptidase S16 family.</text>
</comment>
<dbReference type="HAMAP" id="MF_01973">
    <property type="entry name" value="lon_bact"/>
    <property type="match status" value="1"/>
</dbReference>
<dbReference type="FunFam" id="1.20.5.5270:FF:000002">
    <property type="entry name" value="Lon protease homolog"/>
    <property type="match status" value="1"/>
</dbReference>
<evidence type="ECO:0000256" key="11">
    <source>
        <dbReference type="PIRSR" id="PIRSR001174-1"/>
    </source>
</evidence>
<comment type="function">
    <text evidence="9">ATP-dependent serine protease that mediates the selective degradation of mutant and abnormal proteins as well as certain short-lived regulatory proteins. Required for cellular homeostasis and for survival from DNA damage and developmental changes induced by stress. Degrades polypeptides processively to yield small peptide fragments that are 5 to 10 amino acids long. Binds to DNA in a double-stranded, site-specific manner.</text>
</comment>
<comment type="caution">
    <text evidence="18">The sequence shown here is derived from an EMBL/GenBank/DDBJ whole genome shotgun (WGS) entry which is preliminary data.</text>
</comment>
<dbReference type="Gene3D" id="1.10.8.60">
    <property type="match status" value="1"/>
</dbReference>
<comment type="subunit">
    <text evidence="9 10">Homohexamer. Organized in a ring with a central cavity.</text>
</comment>
<dbReference type="SMART" id="SM00464">
    <property type="entry name" value="LON"/>
    <property type="match status" value="1"/>
</dbReference>
<evidence type="ECO:0000256" key="8">
    <source>
        <dbReference type="ARBA" id="ARBA00023016"/>
    </source>
</evidence>
<dbReference type="FunFam" id="3.40.50.300:FF:000382">
    <property type="entry name" value="Lon protease homolog 2, peroxisomal"/>
    <property type="match status" value="1"/>
</dbReference>
<gene>
    <name evidence="9" type="primary">lon</name>
    <name evidence="18" type="ORF">L323_19280</name>
</gene>
<dbReference type="Gene3D" id="3.40.50.300">
    <property type="entry name" value="P-loop containing nucleotide triphosphate hydrolases"/>
    <property type="match status" value="1"/>
</dbReference>
<dbReference type="GO" id="GO:0016887">
    <property type="term" value="F:ATP hydrolysis activity"/>
    <property type="evidence" value="ECO:0007669"/>
    <property type="project" value="UniProtKB-UniRule"/>
</dbReference>
<dbReference type="InterPro" id="IPR014721">
    <property type="entry name" value="Ribsml_uS5_D2-typ_fold_subgr"/>
</dbReference>
<evidence type="ECO:0000313" key="19">
    <source>
        <dbReference type="Proteomes" id="UP000016860"/>
    </source>
</evidence>
<dbReference type="EMBL" id="ATAY01000098">
    <property type="protein sequence ID" value="EPR07608.1"/>
    <property type="molecule type" value="Genomic_DNA"/>
</dbReference>
<dbReference type="GO" id="GO:0005737">
    <property type="term" value="C:cytoplasm"/>
    <property type="evidence" value="ECO:0007669"/>
    <property type="project" value="UniProtKB-SubCell"/>
</dbReference>
<dbReference type="PANTHER" id="PTHR10046">
    <property type="entry name" value="ATP DEPENDENT LON PROTEASE FAMILY MEMBER"/>
    <property type="match status" value="1"/>
</dbReference>
<dbReference type="InterPro" id="IPR003593">
    <property type="entry name" value="AAA+_ATPase"/>
</dbReference>
<name>U4QWJ0_9FIRM</name>
<dbReference type="AlphaFoldDB" id="U4QWJ0"/>
<evidence type="ECO:0000256" key="2">
    <source>
        <dbReference type="ARBA" id="ARBA00022490"/>
    </source>
</evidence>
<evidence type="ECO:0000256" key="4">
    <source>
        <dbReference type="ARBA" id="ARBA00022741"/>
    </source>
</evidence>
<feature type="coiled-coil region" evidence="15">
    <location>
        <begin position="227"/>
        <end position="264"/>
    </location>
</feature>
<dbReference type="SUPFAM" id="SSF52540">
    <property type="entry name" value="P-loop containing nucleoside triphosphate hydrolases"/>
    <property type="match status" value="1"/>
</dbReference>
<evidence type="ECO:0000256" key="13">
    <source>
        <dbReference type="PROSITE-ProRule" id="PRU01122"/>
    </source>
</evidence>
<dbReference type="PROSITE" id="PS01046">
    <property type="entry name" value="LON_SER"/>
    <property type="match status" value="1"/>
</dbReference>
<keyword evidence="8 9" id="KW-0346">Stress response</keyword>
<dbReference type="PATRIC" id="fig|1330534.3.peg.3822"/>
<dbReference type="CDD" id="cd19500">
    <property type="entry name" value="RecA-like_Lon"/>
    <property type="match status" value="1"/>
</dbReference>